<protein>
    <recommendedName>
        <fullName evidence="4">Integral membrane protein</fullName>
    </recommendedName>
</protein>
<name>A0ABV5TJH5_9ACTN</name>
<keyword evidence="1" id="KW-0472">Membrane</keyword>
<keyword evidence="3" id="KW-1185">Reference proteome</keyword>
<dbReference type="RefSeq" id="WP_344747850.1">
    <property type="nucleotide sequence ID" value="NZ_BAAAWW010000139.1"/>
</dbReference>
<feature type="transmembrane region" description="Helical" evidence="1">
    <location>
        <begin position="45"/>
        <end position="65"/>
    </location>
</feature>
<reference evidence="2 3" key="1">
    <citation type="submission" date="2024-09" db="EMBL/GenBank/DDBJ databases">
        <authorList>
            <person name="Sun Q."/>
            <person name="Mori K."/>
        </authorList>
    </citation>
    <scope>NUCLEOTIDE SEQUENCE [LARGE SCALE GENOMIC DNA]</scope>
    <source>
        <strain evidence="2 3">JCM 3028</strain>
    </source>
</reference>
<feature type="transmembrane region" description="Helical" evidence="1">
    <location>
        <begin position="77"/>
        <end position="98"/>
    </location>
</feature>
<dbReference type="Proteomes" id="UP001589610">
    <property type="component" value="Unassembled WGS sequence"/>
</dbReference>
<proteinExistence type="predicted"/>
<keyword evidence="1" id="KW-1133">Transmembrane helix</keyword>
<evidence type="ECO:0000313" key="2">
    <source>
        <dbReference type="EMBL" id="MFB9679266.1"/>
    </source>
</evidence>
<comment type="caution">
    <text evidence="2">The sequence shown here is derived from an EMBL/GenBank/DDBJ whole genome shotgun (WGS) entry which is preliminary data.</text>
</comment>
<keyword evidence="1" id="KW-0812">Transmembrane</keyword>
<accession>A0ABV5TJH5</accession>
<evidence type="ECO:0000313" key="3">
    <source>
        <dbReference type="Proteomes" id="UP001589610"/>
    </source>
</evidence>
<organism evidence="2 3">
    <name type="scientific">Streptosporangium vulgare</name>
    <dbReference type="NCBI Taxonomy" id="46190"/>
    <lineage>
        <taxon>Bacteria</taxon>
        <taxon>Bacillati</taxon>
        <taxon>Actinomycetota</taxon>
        <taxon>Actinomycetes</taxon>
        <taxon>Streptosporangiales</taxon>
        <taxon>Streptosporangiaceae</taxon>
        <taxon>Streptosporangium</taxon>
    </lineage>
</organism>
<evidence type="ECO:0008006" key="4">
    <source>
        <dbReference type="Google" id="ProtNLM"/>
    </source>
</evidence>
<gene>
    <name evidence="2" type="ORF">ACFFRH_27625</name>
</gene>
<sequence length="121" mass="12697">MVALTCATLGTCLDIVLVARAQGYCLGDLSAGESLAGLIWAASRFVVFPVISGISLLASLPIILLSRLPWLANNGSLKAILTFLAVLVSIAGPIVVIVHDVATEGITNDCEPPWWPSWLPS</sequence>
<evidence type="ECO:0000256" key="1">
    <source>
        <dbReference type="SAM" id="Phobius"/>
    </source>
</evidence>
<dbReference type="EMBL" id="JBHMBS010000015">
    <property type="protein sequence ID" value="MFB9679266.1"/>
    <property type="molecule type" value="Genomic_DNA"/>
</dbReference>